<dbReference type="AlphaFoldDB" id="A0AAD5LT58"/>
<evidence type="ECO:0000313" key="2">
    <source>
        <dbReference type="Proteomes" id="UP001209570"/>
    </source>
</evidence>
<sequence length="211" mass="23887">MGDAEAAQFGALKEVPDFAKGMPLMCFFHVLYNVKKRIMHLPGKDKKLIMASIMDMHFSESPQEFFELQQEALKRWRKFHHLWGFADYFEEQWLRGDFARWQVYHTPARHSRSPGAYGISDVEFLKNPSALVKPTVTVVQPIAPIAHPTIEIIDLTGDDNAGAAASVDYEAQAFDSDDGGANEDGVYAYRTVVRWRYQNAVEGGKSDKKIS</sequence>
<protein>
    <submittedName>
        <fullName evidence="1">Uncharacterized protein</fullName>
    </submittedName>
</protein>
<proteinExistence type="predicted"/>
<comment type="caution">
    <text evidence="1">The sequence shown here is derived from an EMBL/GenBank/DDBJ whole genome shotgun (WGS) entry which is preliminary data.</text>
</comment>
<keyword evidence="2" id="KW-1185">Reference proteome</keyword>
<gene>
    <name evidence="1" type="ORF">P43SY_006083</name>
</gene>
<organism evidence="1 2">
    <name type="scientific">Pythium insidiosum</name>
    <name type="common">Pythiosis disease agent</name>
    <dbReference type="NCBI Taxonomy" id="114742"/>
    <lineage>
        <taxon>Eukaryota</taxon>
        <taxon>Sar</taxon>
        <taxon>Stramenopiles</taxon>
        <taxon>Oomycota</taxon>
        <taxon>Peronosporomycetes</taxon>
        <taxon>Pythiales</taxon>
        <taxon>Pythiaceae</taxon>
        <taxon>Pythium</taxon>
    </lineage>
</organism>
<dbReference type="EMBL" id="JAKCXM010000580">
    <property type="protein sequence ID" value="KAJ0392742.1"/>
    <property type="molecule type" value="Genomic_DNA"/>
</dbReference>
<name>A0AAD5LT58_PYTIN</name>
<dbReference type="Proteomes" id="UP001209570">
    <property type="component" value="Unassembled WGS sequence"/>
</dbReference>
<evidence type="ECO:0000313" key="1">
    <source>
        <dbReference type="EMBL" id="KAJ0392742.1"/>
    </source>
</evidence>
<reference evidence="1" key="1">
    <citation type="submission" date="2021-12" db="EMBL/GenBank/DDBJ databases">
        <title>Prjna785345.</title>
        <authorList>
            <person name="Rujirawat T."/>
            <person name="Krajaejun T."/>
        </authorList>
    </citation>
    <scope>NUCLEOTIDE SEQUENCE</scope>
    <source>
        <strain evidence="1">Pi057C3</strain>
    </source>
</reference>
<accession>A0AAD5LT58</accession>